<gene>
    <name evidence="1" type="ORF">O0955_13340</name>
</gene>
<sequence>MKKLIFEHDGVEIELRQLHPLYKRYSIYIKGYMLGIYSAGDVKPKGRLNESQYERIKKEIINLEYAEAIESSTPGSSTFKNVLWCPEKELFGRKSTFINLNPY</sequence>
<protein>
    <submittedName>
        <fullName evidence="1">Uncharacterized protein</fullName>
    </submittedName>
</protein>
<accession>A0ABT4LAU5</accession>
<evidence type="ECO:0000313" key="1">
    <source>
        <dbReference type="EMBL" id="MCZ4244991.1"/>
    </source>
</evidence>
<evidence type="ECO:0000313" key="2">
    <source>
        <dbReference type="Proteomes" id="UP001144347"/>
    </source>
</evidence>
<reference evidence="1" key="1">
    <citation type="submission" date="2022-12" db="EMBL/GenBank/DDBJ databases">
        <title>Genome sequence of HCMS5-2.</title>
        <authorList>
            <person name="Woo H."/>
        </authorList>
    </citation>
    <scope>NUCLEOTIDE SEQUENCE</scope>
    <source>
        <strain evidence="1">HCMS5-2</strain>
    </source>
</reference>
<comment type="caution">
    <text evidence="1">The sequence shown here is derived from an EMBL/GenBank/DDBJ whole genome shotgun (WGS) entry which is preliminary data.</text>
</comment>
<keyword evidence="2" id="KW-1185">Reference proteome</keyword>
<dbReference type="RefSeq" id="WP_269428044.1">
    <property type="nucleotide sequence ID" value="NZ_JAPWGM010000004.1"/>
</dbReference>
<organism evidence="1 2">
    <name type="scientific">Pedobacter punctiformis</name>
    <dbReference type="NCBI Taxonomy" id="3004097"/>
    <lineage>
        <taxon>Bacteria</taxon>
        <taxon>Pseudomonadati</taxon>
        <taxon>Bacteroidota</taxon>
        <taxon>Sphingobacteriia</taxon>
        <taxon>Sphingobacteriales</taxon>
        <taxon>Sphingobacteriaceae</taxon>
        <taxon>Pedobacter</taxon>
    </lineage>
</organism>
<dbReference type="Proteomes" id="UP001144347">
    <property type="component" value="Unassembled WGS sequence"/>
</dbReference>
<dbReference type="EMBL" id="JAPWGM010000004">
    <property type="protein sequence ID" value="MCZ4244991.1"/>
    <property type="molecule type" value="Genomic_DNA"/>
</dbReference>
<name>A0ABT4LAU5_9SPHI</name>
<proteinExistence type="predicted"/>